<dbReference type="InterPro" id="IPR013223">
    <property type="entry name" value="RNase_B_OB_dom"/>
</dbReference>
<feature type="domain" description="S1 motif" evidence="10">
    <location>
        <begin position="630"/>
        <end position="710"/>
    </location>
</feature>
<dbReference type="InterPro" id="IPR001900">
    <property type="entry name" value="RNase_II/R"/>
</dbReference>
<dbReference type="InterPro" id="IPR003029">
    <property type="entry name" value="S1_domain"/>
</dbReference>
<name>A0A9D2VWQ6_9FIRM</name>
<dbReference type="PANTHER" id="PTHR23355:SF9">
    <property type="entry name" value="DIS3-LIKE EXONUCLEASE 2"/>
    <property type="match status" value="1"/>
</dbReference>
<dbReference type="Proteomes" id="UP000813420">
    <property type="component" value="Unassembled WGS sequence"/>
</dbReference>
<dbReference type="RefSeq" id="WP_270644248.1">
    <property type="nucleotide sequence ID" value="NZ_DYXE01000026.1"/>
</dbReference>
<evidence type="ECO:0000313" key="11">
    <source>
        <dbReference type="EMBL" id="HJH49122.1"/>
    </source>
</evidence>
<reference evidence="11" key="1">
    <citation type="journal article" date="2021" name="PeerJ">
        <title>Extensive microbial diversity within the chicken gut microbiome revealed by metagenomics and culture.</title>
        <authorList>
            <person name="Gilroy R."/>
            <person name="Ravi A."/>
            <person name="Getino M."/>
            <person name="Pursley I."/>
            <person name="Horton D.L."/>
            <person name="Alikhan N.F."/>
            <person name="Baker D."/>
            <person name="Gharbi K."/>
            <person name="Hall N."/>
            <person name="Watson M."/>
            <person name="Adriaenssens E.M."/>
            <person name="Foster-Nyarko E."/>
            <person name="Jarju S."/>
            <person name="Secka A."/>
            <person name="Antonio M."/>
            <person name="Oren A."/>
            <person name="Chaudhuri R.R."/>
            <person name="La Ragione R."/>
            <person name="Hildebrand F."/>
            <person name="Pallen M.J."/>
        </authorList>
    </citation>
    <scope>NUCLEOTIDE SEQUENCE</scope>
    <source>
        <strain evidence="11">USAMLcec4-12693</strain>
    </source>
</reference>
<dbReference type="PANTHER" id="PTHR23355">
    <property type="entry name" value="RIBONUCLEASE"/>
    <property type="match status" value="1"/>
</dbReference>
<evidence type="ECO:0000256" key="8">
    <source>
        <dbReference type="HAMAP-Rule" id="MF_01895"/>
    </source>
</evidence>
<dbReference type="Pfam" id="PF17876">
    <property type="entry name" value="CSD2"/>
    <property type="match status" value="1"/>
</dbReference>
<comment type="function">
    <text evidence="8">3'-5' exoribonuclease that releases 5'-nucleoside monophosphates and is involved in maturation of structured RNAs.</text>
</comment>
<dbReference type="InterPro" id="IPR022966">
    <property type="entry name" value="RNase_II/R_CS"/>
</dbReference>
<accession>A0A9D2VWQ6</accession>
<comment type="subcellular location">
    <subcellularLocation>
        <location evidence="2 8">Cytoplasm</location>
    </subcellularLocation>
</comment>
<proteinExistence type="inferred from homology"/>
<gene>
    <name evidence="8 11" type="primary">rnr</name>
    <name evidence="11" type="ORF">K8V39_02530</name>
</gene>
<dbReference type="AlphaFoldDB" id="A0A9D2VWQ6"/>
<evidence type="ECO:0000256" key="4">
    <source>
        <dbReference type="ARBA" id="ARBA00022722"/>
    </source>
</evidence>
<dbReference type="Gene3D" id="2.40.50.140">
    <property type="entry name" value="Nucleic acid-binding proteins"/>
    <property type="match status" value="3"/>
</dbReference>
<evidence type="ECO:0000256" key="2">
    <source>
        <dbReference type="ARBA" id="ARBA00004496"/>
    </source>
</evidence>
<keyword evidence="5 8" id="KW-0378">Hydrolase</keyword>
<evidence type="ECO:0000256" key="9">
    <source>
        <dbReference type="SAM" id="Coils"/>
    </source>
</evidence>
<evidence type="ECO:0000256" key="3">
    <source>
        <dbReference type="ARBA" id="ARBA00022490"/>
    </source>
</evidence>
<dbReference type="InterPro" id="IPR040476">
    <property type="entry name" value="CSD2"/>
</dbReference>
<dbReference type="SUPFAM" id="SSF50249">
    <property type="entry name" value="Nucleic acid-binding proteins"/>
    <property type="match status" value="4"/>
</dbReference>
<organism evidence="11 12">
    <name type="scientific">Merdimonas faecis</name>
    <dbReference type="NCBI Taxonomy" id="1653435"/>
    <lineage>
        <taxon>Bacteria</taxon>
        <taxon>Bacillati</taxon>
        <taxon>Bacillota</taxon>
        <taxon>Clostridia</taxon>
        <taxon>Lachnospirales</taxon>
        <taxon>Lachnospiraceae</taxon>
        <taxon>Merdimonas</taxon>
    </lineage>
</organism>
<dbReference type="GO" id="GO:0006402">
    <property type="term" value="P:mRNA catabolic process"/>
    <property type="evidence" value="ECO:0007669"/>
    <property type="project" value="TreeGrafter"/>
</dbReference>
<dbReference type="SMART" id="SM00955">
    <property type="entry name" value="RNB"/>
    <property type="match status" value="1"/>
</dbReference>
<dbReference type="GO" id="GO:0005829">
    <property type="term" value="C:cytosol"/>
    <property type="evidence" value="ECO:0007669"/>
    <property type="project" value="TreeGrafter"/>
</dbReference>
<dbReference type="InterPro" id="IPR012340">
    <property type="entry name" value="NA-bd_OB-fold"/>
</dbReference>
<keyword evidence="9" id="KW-0175">Coiled coil</keyword>
<comment type="similarity">
    <text evidence="8">Belongs to the RNR ribonuclease family. RNase R subfamily.</text>
</comment>
<dbReference type="InterPro" id="IPR011805">
    <property type="entry name" value="RNase_R"/>
</dbReference>
<reference evidence="11" key="2">
    <citation type="submission" date="2021-09" db="EMBL/GenBank/DDBJ databases">
        <authorList>
            <person name="Gilroy R."/>
        </authorList>
    </citation>
    <scope>NUCLEOTIDE SEQUENCE</scope>
    <source>
        <strain evidence="11">USAMLcec4-12693</strain>
    </source>
</reference>
<dbReference type="Pfam" id="PF08206">
    <property type="entry name" value="OB_RNB"/>
    <property type="match status" value="1"/>
</dbReference>
<dbReference type="EMBL" id="DYXE01000026">
    <property type="protein sequence ID" value="HJH49122.1"/>
    <property type="molecule type" value="Genomic_DNA"/>
</dbReference>
<comment type="caution">
    <text evidence="11">The sequence shown here is derived from an EMBL/GenBank/DDBJ whole genome shotgun (WGS) entry which is preliminary data.</text>
</comment>
<evidence type="ECO:0000259" key="10">
    <source>
        <dbReference type="PROSITE" id="PS50126"/>
    </source>
</evidence>
<dbReference type="HAMAP" id="MF_01895">
    <property type="entry name" value="RNase_R"/>
    <property type="match status" value="1"/>
</dbReference>
<evidence type="ECO:0000256" key="1">
    <source>
        <dbReference type="ARBA" id="ARBA00001849"/>
    </source>
</evidence>
<keyword evidence="3 8" id="KW-0963">Cytoplasm</keyword>
<dbReference type="EC" id="3.1.13.1" evidence="8"/>
<evidence type="ECO:0000256" key="6">
    <source>
        <dbReference type="ARBA" id="ARBA00022839"/>
    </source>
</evidence>
<keyword evidence="4 8" id="KW-0540">Nuclease</keyword>
<dbReference type="InterPro" id="IPR050180">
    <property type="entry name" value="RNR_Ribonuclease"/>
</dbReference>
<dbReference type="GO" id="GO:0008859">
    <property type="term" value="F:exoribonuclease II activity"/>
    <property type="evidence" value="ECO:0007669"/>
    <property type="project" value="UniProtKB-UniRule"/>
</dbReference>
<dbReference type="SMART" id="SM00316">
    <property type="entry name" value="S1"/>
    <property type="match status" value="1"/>
</dbReference>
<protein>
    <recommendedName>
        <fullName evidence="8">Ribonuclease R</fullName>
        <shortName evidence="8">RNase R</shortName>
        <ecNumber evidence="8">3.1.13.1</ecNumber>
    </recommendedName>
</protein>
<evidence type="ECO:0000313" key="12">
    <source>
        <dbReference type="Proteomes" id="UP000813420"/>
    </source>
</evidence>
<dbReference type="NCBIfam" id="TIGR00358">
    <property type="entry name" value="3_prime_RNase"/>
    <property type="match status" value="1"/>
</dbReference>
<feature type="coiled-coil region" evidence="9">
    <location>
        <begin position="595"/>
        <end position="622"/>
    </location>
</feature>
<dbReference type="NCBIfam" id="TIGR02063">
    <property type="entry name" value="RNase_R"/>
    <property type="match status" value="1"/>
</dbReference>
<keyword evidence="7 8" id="KW-0694">RNA-binding</keyword>
<dbReference type="SMART" id="SM00357">
    <property type="entry name" value="CSP"/>
    <property type="match status" value="2"/>
</dbReference>
<dbReference type="PROSITE" id="PS50126">
    <property type="entry name" value="S1"/>
    <property type="match status" value="1"/>
</dbReference>
<dbReference type="Pfam" id="PF00575">
    <property type="entry name" value="S1"/>
    <property type="match status" value="1"/>
</dbReference>
<evidence type="ECO:0000256" key="7">
    <source>
        <dbReference type="ARBA" id="ARBA00022884"/>
    </source>
</evidence>
<dbReference type="InterPro" id="IPR004476">
    <property type="entry name" value="RNase_II/RNase_R"/>
</dbReference>
<dbReference type="InterPro" id="IPR011129">
    <property type="entry name" value="CSD"/>
</dbReference>
<dbReference type="PROSITE" id="PS01175">
    <property type="entry name" value="RIBONUCLEASE_II"/>
    <property type="match status" value="1"/>
</dbReference>
<dbReference type="Pfam" id="PF00773">
    <property type="entry name" value="RNB"/>
    <property type="match status" value="1"/>
</dbReference>
<dbReference type="CDD" id="cd04471">
    <property type="entry name" value="S1_RNase_R"/>
    <property type="match status" value="1"/>
</dbReference>
<keyword evidence="6 8" id="KW-0269">Exonuclease</keyword>
<dbReference type="GO" id="GO:0003723">
    <property type="term" value="F:RNA binding"/>
    <property type="evidence" value="ECO:0007669"/>
    <property type="project" value="UniProtKB-UniRule"/>
</dbReference>
<evidence type="ECO:0000256" key="5">
    <source>
        <dbReference type="ARBA" id="ARBA00022801"/>
    </source>
</evidence>
<sequence>MQETDRNFEKRKKVIYQFMQDELYVPMKLKEIAAVLRISREEKEELRAVLNELETEGKISLSKRGKYSISKEKHLTGCFRANLKGFGFVTVEDEASDIYIGAEYTGGAMDGDTVEIALLKTDGPGHREGKVTKILKRGITKVVGLYQPGAGKKYGFVIPDNQKIGMDVFIPIERSMGAVSGHKVVAELTSYGERGRKPEGKIVEIIGHVNDPGTDILSIVKGYDLPMEFPEKVLNQAARVAKPVSEADMNGRKDLRDWQMVTIDGEDAKDLDDAVSVVQEGEDYILGVHIADVTNYVQGNSALDREAYERGTSVYLVDRVIPMLPHTLSNGICSLNAGEDRLALSCIMRVDPSGHVTDHEIAETVIHVDQRMSYTSVNKILEDEDPEEIAKYREFVPMFQRMRDLSRIIRQRRHQRGSIDFDFPETKIILDSKGRPTELKPYERNTATRLIEDFMLLANETVAEEYYWRELPFLYRTHEAPDDEKIRALATFINNFGHSMHLGTGEVRPKEIQKLLAKVEGRPEEPLISRLALRSMKQARYTAENTGHFGLAANYYTHFTSPIRRYPDLQIHRIIKDNLRGRMNEKKIRHYQSILPEAAKHSSEMERRADEAERETIKLKKVEYMQERLGNVYEGVISGITKWGMYVELPNTVEGLVHVVNMRDDHYEYDESRYEMTGVHTGRTYKLGQPLWIRVIGADRLQRTIDFEIAEEGNEDDGEKEWYEADRK</sequence>
<comment type="catalytic activity">
    <reaction evidence="1 8">
        <text>Exonucleolytic cleavage in the 3'- to 5'-direction to yield nucleoside 5'-phosphates.</text>
        <dbReference type="EC" id="3.1.13.1"/>
    </reaction>
</comment>